<reference evidence="2 3" key="1">
    <citation type="submission" date="2017-04" db="EMBL/GenBank/DDBJ databases">
        <authorList>
            <person name="Afonso C.L."/>
            <person name="Miller P.J."/>
            <person name="Scott M.A."/>
            <person name="Spackman E."/>
            <person name="Goraichik I."/>
            <person name="Dimitrov K.M."/>
            <person name="Suarez D.L."/>
            <person name="Swayne D.E."/>
        </authorList>
    </citation>
    <scope>NUCLEOTIDE SEQUENCE [LARGE SCALE GENOMIC DNA]</scope>
    <source>
        <strain evidence="2 3">11</strain>
    </source>
</reference>
<dbReference type="RefSeq" id="WP_085493000.1">
    <property type="nucleotide sequence ID" value="NZ_FXAZ01000001.1"/>
</dbReference>
<dbReference type="Pfam" id="PF03992">
    <property type="entry name" value="ABM"/>
    <property type="match status" value="1"/>
</dbReference>
<sequence length="112" mass="12845">MISEVASLYIIDGLASEFESQFRRASPLLSGSRGYISHELHKCIEERNKYLLMIKWRSVSDHLISFKQSTAYEEWRLMLAPFFDSAVEAEHYISIRLPSTNSDTSKVSEGPI</sequence>
<name>A0A1X7ITP7_9BACL</name>
<dbReference type="STRING" id="1852522.SAMN06295960_0773"/>
<protein>
    <submittedName>
        <fullName evidence="2">Heme-degrading monooxygenase HmoA</fullName>
    </submittedName>
</protein>
<dbReference type="Gene3D" id="3.30.70.100">
    <property type="match status" value="1"/>
</dbReference>
<evidence type="ECO:0000313" key="3">
    <source>
        <dbReference type="Proteomes" id="UP000193834"/>
    </source>
</evidence>
<evidence type="ECO:0000259" key="1">
    <source>
        <dbReference type="Pfam" id="PF03992"/>
    </source>
</evidence>
<gene>
    <name evidence="2" type="ORF">SAMN06295960_0773</name>
</gene>
<keyword evidence="3" id="KW-1185">Reference proteome</keyword>
<dbReference type="AlphaFoldDB" id="A0A1X7ITP7"/>
<dbReference type="EMBL" id="FXAZ01000001">
    <property type="protein sequence ID" value="SMG18200.1"/>
    <property type="molecule type" value="Genomic_DNA"/>
</dbReference>
<accession>A0A1X7ITP7</accession>
<evidence type="ECO:0000313" key="2">
    <source>
        <dbReference type="EMBL" id="SMG18200.1"/>
    </source>
</evidence>
<dbReference type="InterPro" id="IPR011008">
    <property type="entry name" value="Dimeric_a/b-barrel"/>
</dbReference>
<dbReference type="InterPro" id="IPR007138">
    <property type="entry name" value="ABM_dom"/>
</dbReference>
<keyword evidence="2" id="KW-0503">Monooxygenase</keyword>
<feature type="domain" description="ABM" evidence="1">
    <location>
        <begin position="1"/>
        <end position="75"/>
    </location>
</feature>
<dbReference type="SUPFAM" id="SSF54909">
    <property type="entry name" value="Dimeric alpha+beta barrel"/>
    <property type="match status" value="1"/>
</dbReference>
<proteinExistence type="predicted"/>
<organism evidence="2 3">
    <name type="scientific">Paenibacillus aquistagni</name>
    <dbReference type="NCBI Taxonomy" id="1852522"/>
    <lineage>
        <taxon>Bacteria</taxon>
        <taxon>Bacillati</taxon>
        <taxon>Bacillota</taxon>
        <taxon>Bacilli</taxon>
        <taxon>Bacillales</taxon>
        <taxon>Paenibacillaceae</taxon>
        <taxon>Paenibacillus</taxon>
    </lineage>
</organism>
<dbReference type="OrthoDB" id="9798157at2"/>
<keyword evidence="2" id="KW-0560">Oxidoreductase</keyword>
<dbReference type="GO" id="GO:0004497">
    <property type="term" value="F:monooxygenase activity"/>
    <property type="evidence" value="ECO:0007669"/>
    <property type="project" value="UniProtKB-KW"/>
</dbReference>
<dbReference type="Proteomes" id="UP000193834">
    <property type="component" value="Unassembled WGS sequence"/>
</dbReference>